<dbReference type="PROSITE" id="PS51464">
    <property type="entry name" value="SIS"/>
    <property type="match status" value="1"/>
</dbReference>
<gene>
    <name evidence="3" type="ORF">ACFSJ0_61800</name>
</gene>
<dbReference type="Pfam" id="PF13580">
    <property type="entry name" value="SIS_2"/>
    <property type="match status" value="1"/>
</dbReference>
<comment type="similarity">
    <text evidence="1">Belongs to the HupF/HypC family.</text>
</comment>
<dbReference type="SUPFAM" id="SSF159127">
    <property type="entry name" value="HupF/HypC-like"/>
    <property type="match status" value="1"/>
</dbReference>
<comment type="caution">
    <text evidence="3">The sequence shown here is derived from an EMBL/GenBank/DDBJ whole genome shotgun (WGS) entry which is preliminary data.</text>
</comment>
<dbReference type="Gene3D" id="3.40.50.10490">
    <property type="entry name" value="Glucose-6-phosphate isomerase like protein, domain 1"/>
    <property type="match status" value="1"/>
</dbReference>
<keyword evidence="4" id="KW-1185">Reference proteome</keyword>
<proteinExistence type="inferred from homology"/>
<dbReference type="SUPFAM" id="SSF53697">
    <property type="entry name" value="SIS domain"/>
    <property type="match status" value="1"/>
</dbReference>
<dbReference type="InterPro" id="IPR050099">
    <property type="entry name" value="SIS_GmhA/DiaA_subfam"/>
</dbReference>
<dbReference type="PANTHER" id="PTHR30390">
    <property type="entry name" value="SEDOHEPTULOSE 7-PHOSPHATE ISOMERASE / DNAA INITIATOR-ASSOCIATING FACTOR FOR REPLICATION INITIATION"/>
    <property type="match status" value="1"/>
</dbReference>
<dbReference type="InterPro" id="IPR001347">
    <property type="entry name" value="SIS_dom"/>
</dbReference>
<evidence type="ECO:0000313" key="3">
    <source>
        <dbReference type="EMBL" id="MFD1547568.1"/>
    </source>
</evidence>
<evidence type="ECO:0000259" key="2">
    <source>
        <dbReference type="PROSITE" id="PS51464"/>
    </source>
</evidence>
<reference evidence="4" key="1">
    <citation type="journal article" date="2019" name="Int. J. Syst. Evol. Microbiol.">
        <title>The Global Catalogue of Microorganisms (GCM) 10K type strain sequencing project: providing services to taxonomists for standard genome sequencing and annotation.</title>
        <authorList>
            <consortium name="The Broad Institute Genomics Platform"/>
            <consortium name="The Broad Institute Genome Sequencing Center for Infectious Disease"/>
            <person name="Wu L."/>
            <person name="Ma J."/>
        </authorList>
    </citation>
    <scope>NUCLEOTIDE SEQUENCE [LARGE SCALE GENOMIC DNA]</scope>
    <source>
        <strain evidence="4">CGMCC 1.15399</strain>
    </source>
</reference>
<feature type="domain" description="SIS" evidence="2">
    <location>
        <begin position="33"/>
        <end position="186"/>
    </location>
</feature>
<dbReference type="InterPro" id="IPR001109">
    <property type="entry name" value="Hydrogenase_HupF/HypC"/>
</dbReference>
<sequence>MTLVLGTSLQERDAAGLALAEDAERIARACQDVARRFQRGGRLLSFGTGQSAADAAHLAVEFVHPVIVGKRALPAVSLANDASALSGLAHAGVFASQLRLLGRAGDIAVGITIDEACGEVAAGLAAARDLGMMTLALTKPGVELPVVDHLLVARSGDPRVAREIHMTTYHVLWELVHVFLNDPRLAEECHDDEVCVTCSDAAVPVRITALRPGHLALADTPGGEEEISVRLVDARAGDVVLVHAKEAIAVVERRP</sequence>
<evidence type="ECO:0000313" key="4">
    <source>
        <dbReference type="Proteomes" id="UP001597097"/>
    </source>
</evidence>
<dbReference type="Proteomes" id="UP001597097">
    <property type="component" value="Unassembled WGS sequence"/>
</dbReference>
<dbReference type="RefSeq" id="WP_246653788.1">
    <property type="nucleotide sequence ID" value="NZ_JAHKRM010000034.1"/>
</dbReference>
<dbReference type="PANTHER" id="PTHR30390:SF8">
    <property type="entry name" value="SUGAR ISOMERASE (SIS)"/>
    <property type="match status" value="1"/>
</dbReference>
<dbReference type="InterPro" id="IPR046348">
    <property type="entry name" value="SIS_dom_sf"/>
</dbReference>
<dbReference type="Pfam" id="PF01455">
    <property type="entry name" value="HupF_HypC"/>
    <property type="match status" value="1"/>
</dbReference>
<organism evidence="3 4">
    <name type="scientific">Nonomuraea guangzhouensis</name>
    <dbReference type="NCBI Taxonomy" id="1291555"/>
    <lineage>
        <taxon>Bacteria</taxon>
        <taxon>Bacillati</taxon>
        <taxon>Actinomycetota</taxon>
        <taxon>Actinomycetes</taxon>
        <taxon>Streptosporangiales</taxon>
        <taxon>Streptosporangiaceae</taxon>
        <taxon>Nonomuraea</taxon>
    </lineage>
</organism>
<dbReference type="EMBL" id="JBHUCM010000078">
    <property type="protein sequence ID" value="MFD1547568.1"/>
    <property type="molecule type" value="Genomic_DNA"/>
</dbReference>
<dbReference type="Gene3D" id="2.30.30.140">
    <property type="match status" value="1"/>
</dbReference>
<name>A0ABW4GXI1_9ACTN</name>
<protein>
    <submittedName>
        <fullName evidence="3">SIS domain-containing protein</fullName>
    </submittedName>
</protein>
<dbReference type="InterPro" id="IPR035461">
    <property type="entry name" value="GmhA/DiaA"/>
</dbReference>
<evidence type="ECO:0000256" key="1">
    <source>
        <dbReference type="ARBA" id="ARBA00006018"/>
    </source>
</evidence>
<dbReference type="CDD" id="cd05006">
    <property type="entry name" value="SIS_GmhA"/>
    <property type="match status" value="1"/>
</dbReference>
<accession>A0ABW4GXI1</accession>